<sequence length="208" mass="24829">MRAHMLIQRTGELQHLTVGEHSKYKNVVFSGDEKIELTNDKKLPFKILKGDSSSYLYVDLFAINFGYKERLKKRDSTGWTKIYYGCSRAVRDEILFLSEDEIIEMFSKDNCHHQSCQYWSNPTGLTDRRYAFNCILARYRTMNHIGLKEGFTLEEVGRIYACTRERIRQIEEKALRRMRHKSRIDRFKIFKEKVLNYNDYTYGKFQTS</sequence>
<dbReference type="InterPro" id="IPR007630">
    <property type="entry name" value="RNA_pol_sigma70_r4"/>
</dbReference>
<name>A0A2G6E6L9_9BACT</name>
<reference evidence="2 3" key="1">
    <citation type="submission" date="2017-10" db="EMBL/GenBank/DDBJ databases">
        <title>Novel microbial diversity and functional potential in the marine mammal oral microbiome.</title>
        <authorList>
            <person name="Dudek N.K."/>
            <person name="Sun C.L."/>
            <person name="Burstein D."/>
            <person name="Kantor R.S."/>
            <person name="Aliaga Goltsman D.S."/>
            <person name="Bik E.M."/>
            <person name="Thomas B.C."/>
            <person name="Banfield J.F."/>
            <person name="Relman D.A."/>
        </authorList>
    </citation>
    <scope>NUCLEOTIDE SEQUENCE [LARGE SCALE GENOMIC DNA]</scope>
    <source>
        <strain evidence="2">DOLZORAL124_49_17</strain>
    </source>
</reference>
<accession>A0A2G6E6L9</accession>
<dbReference type="Gene3D" id="1.10.10.10">
    <property type="entry name" value="Winged helix-like DNA-binding domain superfamily/Winged helix DNA-binding domain"/>
    <property type="match status" value="1"/>
</dbReference>
<dbReference type="EMBL" id="PDPS01000027">
    <property type="protein sequence ID" value="PID57411.1"/>
    <property type="molecule type" value="Genomic_DNA"/>
</dbReference>
<dbReference type="AlphaFoldDB" id="A0A2G6E6L9"/>
<evidence type="ECO:0000259" key="1">
    <source>
        <dbReference type="Pfam" id="PF04545"/>
    </source>
</evidence>
<gene>
    <name evidence="2" type="ORF">CSB45_07770</name>
</gene>
<dbReference type="InterPro" id="IPR000943">
    <property type="entry name" value="RNA_pol_sigma70"/>
</dbReference>
<dbReference type="InterPro" id="IPR036388">
    <property type="entry name" value="WH-like_DNA-bd_sf"/>
</dbReference>
<dbReference type="Proteomes" id="UP000229740">
    <property type="component" value="Unassembled WGS sequence"/>
</dbReference>
<dbReference type="GO" id="GO:0006352">
    <property type="term" value="P:DNA-templated transcription initiation"/>
    <property type="evidence" value="ECO:0007669"/>
    <property type="project" value="InterPro"/>
</dbReference>
<comment type="caution">
    <text evidence="2">The sequence shown here is derived from an EMBL/GenBank/DDBJ whole genome shotgun (WGS) entry which is preliminary data.</text>
</comment>
<dbReference type="GO" id="GO:0003700">
    <property type="term" value="F:DNA-binding transcription factor activity"/>
    <property type="evidence" value="ECO:0007669"/>
    <property type="project" value="InterPro"/>
</dbReference>
<evidence type="ECO:0000313" key="3">
    <source>
        <dbReference type="Proteomes" id="UP000229740"/>
    </source>
</evidence>
<dbReference type="SUPFAM" id="SSF88659">
    <property type="entry name" value="Sigma3 and sigma4 domains of RNA polymerase sigma factors"/>
    <property type="match status" value="1"/>
</dbReference>
<evidence type="ECO:0000313" key="2">
    <source>
        <dbReference type="EMBL" id="PID57411.1"/>
    </source>
</evidence>
<dbReference type="PRINTS" id="PR00046">
    <property type="entry name" value="SIGMA70FCT"/>
</dbReference>
<feature type="domain" description="RNA polymerase sigma-70 region 4" evidence="1">
    <location>
        <begin position="134"/>
        <end position="180"/>
    </location>
</feature>
<dbReference type="InterPro" id="IPR013324">
    <property type="entry name" value="RNA_pol_sigma_r3/r4-like"/>
</dbReference>
<protein>
    <recommendedName>
        <fullName evidence="1">RNA polymerase sigma-70 region 4 domain-containing protein</fullName>
    </recommendedName>
</protein>
<proteinExistence type="predicted"/>
<organism evidence="2 3">
    <name type="scientific">candidate division KSB3 bacterium</name>
    <dbReference type="NCBI Taxonomy" id="2044937"/>
    <lineage>
        <taxon>Bacteria</taxon>
        <taxon>candidate division KSB3</taxon>
    </lineage>
</organism>
<dbReference type="Pfam" id="PF04545">
    <property type="entry name" value="Sigma70_r4"/>
    <property type="match status" value="1"/>
</dbReference>